<dbReference type="Pfam" id="PF13735">
    <property type="entry name" value="tRNA_NucTran2_2"/>
    <property type="match status" value="1"/>
</dbReference>
<dbReference type="Pfam" id="PF12627">
    <property type="entry name" value="PolyA_pol_RNAbd"/>
    <property type="match status" value="1"/>
</dbReference>
<dbReference type="InterPro" id="IPR032810">
    <property type="entry name" value="CCA-adding_enz_C"/>
</dbReference>
<dbReference type="InterPro" id="IPR003607">
    <property type="entry name" value="HD/PDEase_dom"/>
</dbReference>
<gene>
    <name evidence="10" type="ORF">MNBD_UNCLBAC01-1133</name>
</gene>
<dbReference type="SMART" id="SM00471">
    <property type="entry name" value="HDc"/>
    <property type="match status" value="1"/>
</dbReference>
<dbReference type="SUPFAM" id="SSF81891">
    <property type="entry name" value="Poly A polymerase C-terminal region-like"/>
    <property type="match status" value="1"/>
</dbReference>
<dbReference type="Gene3D" id="1.10.3090.10">
    <property type="entry name" value="cca-adding enzyme, domain 2"/>
    <property type="match status" value="1"/>
</dbReference>
<dbReference type="GO" id="GO:0008033">
    <property type="term" value="P:tRNA processing"/>
    <property type="evidence" value="ECO:0007669"/>
    <property type="project" value="UniProtKB-KW"/>
</dbReference>
<dbReference type="EMBL" id="UOGJ01000075">
    <property type="protein sequence ID" value="VAX35933.1"/>
    <property type="molecule type" value="Genomic_DNA"/>
</dbReference>
<dbReference type="InterPro" id="IPR032828">
    <property type="entry name" value="PolyA_RNA-bd"/>
</dbReference>
<accession>A0A3B1DGL9</accession>
<dbReference type="GO" id="GO:0004810">
    <property type="term" value="F:CCA tRNA nucleotidyltransferase activity"/>
    <property type="evidence" value="ECO:0007669"/>
    <property type="project" value="UniProtKB-EC"/>
</dbReference>
<evidence type="ECO:0000256" key="8">
    <source>
        <dbReference type="ARBA" id="ARBA00022884"/>
    </source>
</evidence>
<evidence type="ECO:0000256" key="2">
    <source>
        <dbReference type="ARBA" id="ARBA00022679"/>
    </source>
</evidence>
<dbReference type="InterPro" id="IPR043519">
    <property type="entry name" value="NT_sf"/>
</dbReference>
<evidence type="ECO:0000256" key="4">
    <source>
        <dbReference type="ARBA" id="ARBA00022695"/>
    </source>
</evidence>
<dbReference type="InterPro" id="IPR050124">
    <property type="entry name" value="tRNA_CCA-adding_enzyme"/>
</dbReference>
<dbReference type="AlphaFoldDB" id="A0A3B1DGL9"/>
<evidence type="ECO:0000256" key="6">
    <source>
        <dbReference type="ARBA" id="ARBA00022741"/>
    </source>
</evidence>
<feature type="domain" description="HD/PDEase" evidence="9">
    <location>
        <begin position="244"/>
        <end position="408"/>
    </location>
</feature>
<keyword evidence="8" id="KW-0694">RNA-binding</keyword>
<dbReference type="InterPro" id="IPR006675">
    <property type="entry name" value="HDIG_dom"/>
</dbReference>
<dbReference type="InterPro" id="IPR006674">
    <property type="entry name" value="HD_domain"/>
</dbReference>
<dbReference type="Pfam" id="PF01966">
    <property type="entry name" value="HD"/>
    <property type="match status" value="1"/>
</dbReference>
<comment type="cofactor">
    <cofactor evidence="1">
        <name>Mg(2+)</name>
        <dbReference type="ChEBI" id="CHEBI:18420"/>
    </cofactor>
</comment>
<evidence type="ECO:0000256" key="7">
    <source>
        <dbReference type="ARBA" id="ARBA00022842"/>
    </source>
</evidence>
<evidence type="ECO:0000256" key="1">
    <source>
        <dbReference type="ARBA" id="ARBA00001946"/>
    </source>
</evidence>
<keyword evidence="2 10" id="KW-0808">Transferase</keyword>
<dbReference type="SUPFAM" id="SSF81301">
    <property type="entry name" value="Nucleotidyltransferase"/>
    <property type="match status" value="1"/>
</dbReference>
<organism evidence="10">
    <name type="scientific">hydrothermal vent metagenome</name>
    <dbReference type="NCBI Taxonomy" id="652676"/>
    <lineage>
        <taxon>unclassified sequences</taxon>
        <taxon>metagenomes</taxon>
        <taxon>ecological metagenomes</taxon>
    </lineage>
</organism>
<dbReference type="PANTHER" id="PTHR47545">
    <property type="entry name" value="MULTIFUNCTIONAL CCA PROTEIN"/>
    <property type="match status" value="1"/>
</dbReference>
<protein>
    <submittedName>
        <fullName evidence="10">CCA tRNA nucleotidyltransferase</fullName>
        <ecNumber evidence="10">2.7.7.72</ecNumber>
    </submittedName>
</protein>
<keyword evidence="6" id="KW-0547">Nucleotide-binding</keyword>
<evidence type="ECO:0000259" key="9">
    <source>
        <dbReference type="SMART" id="SM00471"/>
    </source>
</evidence>
<dbReference type="Gene3D" id="3.30.460.10">
    <property type="entry name" value="Beta Polymerase, domain 2"/>
    <property type="match status" value="1"/>
</dbReference>
<dbReference type="CDD" id="cd00077">
    <property type="entry name" value="HDc"/>
    <property type="match status" value="1"/>
</dbReference>
<dbReference type="GO" id="GO:0000166">
    <property type="term" value="F:nucleotide binding"/>
    <property type="evidence" value="ECO:0007669"/>
    <property type="project" value="UniProtKB-KW"/>
</dbReference>
<keyword evidence="5" id="KW-0479">Metal-binding</keyword>
<keyword evidence="7" id="KW-0460">Magnesium</keyword>
<proteinExistence type="predicted"/>
<evidence type="ECO:0000256" key="5">
    <source>
        <dbReference type="ARBA" id="ARBA00022723"/>
    </source>
</evidence>
<sequence length="486" mass="55866">MNSPILTDYPQLTILQNIVKQKKVAVYCVGGFLRDHVLGRTNNDLDFAVEKDALKVAKLFADKIKGAYVVLDQERGCARVIKKIKQKTYTFDLADFRADTFLEDLAHRDFTINTLAMDIACITPSTEISQVILDHKRGIKDIKAKRIKRTSVRALREDPLRMVRAFSLQANLGFRIELSTLNQIRKEKDAICTVSSERVRDELFKILSSPNAAKVLRAMDRIGLLAKVMPQITVMYGCTQGGYHHLDVWPHSIETVRQLEKVFKKDINKFNEEDVLDIREYLDEKLGGECARFALIKLAALLHDVGKPDTRKKRPEGGFSFHGHERVGRDIVRHVARMLKLSTRQRHMVEDMVIFHLRPGYLSNFKQPSTRMVFRYFRDTKDEALSILLLCLADQRATCGSLTTEKDQRHHEKITYDLIERYLAKKREKPLVHFINGDDLIKKFKLKPSPLFGQILTEVEEQQVLGKVSTKQEALALVKVLVERNN</sequence>
<keyword evidence="4 10" id="KW-0548">Nucleotidyltransferase</keyword>
<dbReference type="GO" id="GO:0003723">
    <property type="term" value="F:RNA binding"/>
    <property type="evidence" value="ECO:0007669"/>
    <property type="project" value="UniProtKB-KW"/>
</dbReference>
<dbReference type="Pfam" id="PF01743">
    <property type="entry name" value="PolyA_pol"/>
    <property type="match status" value="1"/>
</dbReference>
<reference evidence="10" key="1">
    <citation type="submission" date="2018-06" db="EMBL/GenBank/DDBJ databases">
        <authorList>
            <person name="Zhirakovskaya E."/>
        </authorList>
    </citation>
    <scope>NUCLEOTIDE SEQUENCE</scope>
</reference>
<dbReference type="NCBIfam" id="TIGR00277">
    <property type="entry name" value="HDIG"/>
    <property type="match status" value="1"/>
</dbReference>
<name>A0A3B1DGL9_9ZZZZ</name>
<keyword evidence="3" id="KW-0819">tRNA processing</keyword>
<evidence type="ECO:0000256" key="3">
    <source>
        <dbReference type="ARBA" id="ARBA00022694"/>
    </source>
</evidence>
<evidence type="ECO:0000313" key="10">
    <source>
        <dbReference type="EMBL" id="VAX35933.1"/>
    </source>
</evidence>
<dbReference type="EC" id="2.7.7.72" evidence="10"/>
<dbReference type="GO" id="GO:0046872">
    <property type="term" value="F:metal ion binding"/>
    <property type="evidence" value="ECO:0007669"/>
    <property type="project" value="UniProtKB-KW"/>
</dbReference>
<dbReference type="InterPro" id="IPR002646">
    <property type="entry name" value="PolA_pol_head_dom"/>
</dbReference>